<feature type="binding site" evidence="3">
    <location>
        <begin position="176"/>
        <end position="182"/>
    </location>
    <ligand>
        <name>FAD</name>
        <dbReference type="ChEBI" id="CHEBI:57692"/>
    </ligand>
</feature>
<dbReference type="Pfam" id="PF01565">
    <property type="entry name" value="FAD_binding_4"/>
    <property type="match status" value="1"/>
</dbReference>
<dbReference type="GO" id="GO:0071949">
    <property type="term" value="F:FAD binding"/>
    <property type="evidence" value="ECO:0007669"/>
    <property type="project" value="InterPro"/>
</dbReference>
<dbReference type="SUPFAM" id="SSF56176">
    <property type="entry name" value="FAD-binding/transporter-associated domain-like"/>
    <property type="match status" value="1"/>
</dbReference>
<evidence type="ECO:0000313" key="6">
    <source>
        <dbReference type="EMBL" id="VBB28817.1"/>
    </source>
</evidence>
<comment type="cofactor">
    <cofactor evidence="3 4">
        <name>FAD</name>
        <dbReference type="ChEBI" id="CHEBI:57692"/>
    </cofactor>
</comment>
<dbReference type="InterPro" id="IPR036318">
    <property type="entry name" value="FAD-bd_PCMH-like_sf"/>
</dbReference>
<dbReference type="GO" id="GO:0008611">
    <property type="term" value="P:ether lipid biosynthetic process"/>
    <property type="evidence" value="ECO:0007669"/>
    <property type="project" value="UniProtKB-UniPathway"/>
</dbReference>
<gene>
    <name evidence="6" type="ORF">NAV_LOCUS3647</name>
</gene>
<evidence type="ECO:0000256" key="4">
    <source>
        <dbReference type="RuleBase" id="RU363113"/>
    </source>
</evidence>
<dbReference type="GO" id="GO:0008609">
    <property type="term" value="F:alkylglycerone-phosphate synthase activity"/>
    <property type="evidence" value="ECO:0007669"/>
    <property type="project" value="UniProtKB-EC"/>
</dbReference>
<dbReference type="PANTHER" id="PTHR46568:SF1">
    <property type="entry name" value="ALKYLDIHYDROXYACETONEPHOSPHATE SYNTHASE, PEROXISOMAL"/>
    <property type="match status" value="1"/>
</dbReference>
<dbReference type="InterPro" id="IPR016167">
    <property type="entry name" value="FAD-bd_PCMH_sub1"/>
</dbReference>
<sequence length="225" mass="25544">MNVEFVKFLDNHDNLLEASEMNGRNEDYTVQENNVPDTYRDRIMKWNGWGYADSSFVIRNYANAVLTGNRYNLSGQTLPYLIKYMEEKLGVAIDIQTPSIRYEDLIIPTLLVLVPNFFSFSISFVTYNRPYLVHDIANLRNGTVGRIPDIIVWPKNEEEVMTIIDGAKKFDVVIIPIGGGTSVTAALECPSEEARSICSLDMTLMDAIIYIDDKNLLCRAQVMLV</sequence>
<keyword evidence="3 4" id="KW-0274">FAD</keyword>
<evidence type="ECO:0000256" key="3">
    <source>
        <dbReference type="PIRSR" id="PIRSR625650-3"/>
    </source>
</evidence>
<comment type="pathway">
    <text evidence="4">Glycerolipid metabolism; ether lipid biosynthesis.</text>
</comment>
<keyword evidence="7" id="KW-1185">Reference proteome</keyword>
<dbReference type="InterPro" id="IPR025650">
    <property type="entry name" value="Alkyl-DHAP_Synthase"/>
</dbReference>
<dbReference type="Proteomes" id="UP000276991">
    <property type="component" value="Unassembled WGS sequence"/>
</dbReference>
<dbReference type="PANTHER" id="PTHR46568">
    <property type="entry name" value="ALKYLDIHYDROXYACETONEPHOSPHATE SYNTHASE, PEROXISOMAL"/>
    <property type="match status" value="1"/>
</dbReference>
<proteinExistence type="inferred from homology"/>
<dbReference type="InterPro" id="IPR016166">
    <property type="entry name" value="FAD-bd_PCMH"/>
</dbReference>
<dbReference type="AlphaFoldDB" id="A0A498SAV9"/>
<dbReference type="EMBL" id="UPTC01000481">
    <property type="protein sequence ID" value="VBB28817.1"/>
    <property type="molecule type" value="Genomic_DNA"/>
</dbReference>
<keyword evidence="4" id="KW-0576">Peroxisome</keyword>
<keyword evidence="4" id="KW-0808">Transferase</keyword>
<comment type="similarity">
    <text evidence="1 4">Belongs to the FAD-binding oxidoreductase/transferase type 4 family.</text>
</comment>
<comment type="catalytic activity">
    <reaction evidence="4">
        <text>a long chain fatty alcohol + a 1-acylglycerone 3-phosphate = a 1-O-alkylglycerone 3-phosphate + a long-chain fatty acid + H(+)</text>
        <dbReference type="Rhea" id="RHEA:36171"/>
        <dbReference type="ChEBI" id="CHEBI:15378"/>
        <dbReference type="ChEBI" id="CHEBI:17135"/>
        <dbReference type="ChEBI" id="CHEBI:57534"/>
        <dbReference type="ChEBI" id="CHEBI:57560"/>
        <dbReference type="ChEBI" id="CHEBI:73315"/>
        <dbReference type="EC" id="2.5.1.26"/>
    </reaction>
</comment>
<dbReference type="STRING" id="6277.A0A498SAV9"/>
<feature type="non-terminal residue" evidence="6">
    <location>
        <position position="225"/>
    </location>
</feature>
<reference evidence="6 7" key="1">
    <citation type="submission" date="2018-08" db="EMBL/GenBank/DDBJ databases">
        <authorList>
            <person name="Laetsch R D."/>
            <person name="Stevens L."/>
            <person name="Kumar S."/>
            <person name="Blaxter L. M."/>
        </authorList>
    </citation>
    <scope>NUCLEOTIDE SEQUENCE [LARGE SCALE GENOMIC DNA]</scope>
</reference>
<name>A0A498SAV9_ACAVI</name>
<evidence type="ECO:0000256" key="1">
    <source>
        <dbReference type="ARBA" id="ARBA00008000"/>
    </source>
</evidence>
<organism evidence="6 7">
    <name type="scientific">Acanthocheilonema viteae</name>
    <name type="common">Filarial nematode worm</name>
    <name type="synonym">Dipetalonema viteae</name>
    <dbReference type="NCBI Taxonomy" id="6277"/>
    <lineage>
        <taxon>Eukaryota</taxon>
        <taxon>Metazoa</taxon>
        <taxon>Ecdysozoa</taxon>
        <taxon>Nematoda</taxon>
        <taxon>Chromadorea</taxon>
        <taxon>Rhabditida</taxon>
        <taxon>Spirurina</taxon>
        <taxon>Spiruromorpha</taxon>
        <taxon>Filarioidea</taxon>
        <taxon>Onchocercidae</taxon>
        <taxon>Acanthocheilonema</taxon>
    </lineage>
</organism>
<comment type="subcellular location">
    <subcellularLocation>
        <location evidence="4">Peroxisome</location>
    </subcellularLocation>
</comment>
<keyword evidence="4" id="KW-0444">Lipid biosynthesis</keyword>
<dbReference type="InterPro" id="IPR006094">
    <property type="entry name" value="Oxid_FAD_bind_N"/>
</dbReference>
<comment type="function">
    <text evidence="4">Catalyzes the exchange of an acyl for a long-chain alkyl group and the formation of the ether bond in the biosynthesis of ether phospholipids.</text>
</comment>
<feature type="domain" description="FAD-binding PCMH-type" evidence="5">
    <location>
        <begin position="144"/>
        <end position="225"/>
    </location>
</feature>
<dbReference type="Gene3D" id="3.30.43.10">
    <property type="entry name" value="Uridine Diphospho-n-acetylenolpyruvylglucosamine Reductase, domain 2"/>
    <property type="match status" value="1"/>
</dbReference>
<dbReference type="UniPathway" id="UPA00781"/>
<dbReference type="PROSITE" id="PS51387">
    <property type="entry name" value="FAD_PCMH"/>
    <property type="match status" value="1"/>
</dbReference>
<dbReference type="OrthoDB" id="7786253at2759"/>
<accession>A0A498SAV9</accession>
<comment type="subunit">
    <text evidence="4">Homodimer.</text>
</comment>
<evidence type="ECO:0000256" key="2">
    <source>
        <dbReference type="ARBA" id="ARBA00031574"/>
    </source>
</evidence>
<dbReference type="GO" id="GO:0005777">
    <property type="term" value="C:peroxisome"/>
    <property type="evidence" value="ECO:0007669"/>
    <property type="project" value="UniProtKB-SubCell"/>
</dbReference>
<keyword evidence="4" id="KW-0443">Lipid metabolism</keyword>
<dbReference type="EC" id="2.5.1.26" evidence="4"/>
<evidence type="ECO:0000259" key="5">
    <source>
        <dbReference type="PROSITE" id="PS51387"/>
    </source>
</evidence>
<evidence type="ECO:0000313" key="7">
    <source>
        <dbReference type="Proteomes" id="UP000276991"/>
    </source>
</evidence>
<keyword evidence="4" id="KW-0285">Flavoprotein</keyword>
<protein>
    <recommendedName>
        <fullName evidence="2 4">Alkylglycerone-phosphate synthase</fullName>
        <shortName evidence="4">Alkyl-DHAP synthase</shortName>
        <ecNumber evidence="4">2.5.1.26</ecNumber>
    </recommendedName>
</protein>
<dbReference type="Gene3D" id="3.30.160.650">
    <property type="match status" value="1"/>
</dbReference>